<dbReference type="InterPro" id="IPR008936">
    <property type="entry name" value="Rho_GTPase_activation_prot"/>
</dbReference>
<comment type="caution">
    <text evidence="9">The sequence shown here is derived from an EMBL/GenBank/DDBJ whole genome shotgun (WGS) entry which is preliminary data.</text>
</comment>
<dbReference type="Gene3D" id="1.10.287.1490">
    <property type="match status" value="1"/>
</dbReference>
<dbReference type="InterPro" id="IPR002219">
    <property type="entry name" value="PKC_DAG/PE"/>
</dbReference>
<feature type="domain" description="Phorbol-ester/DAG-type" evidence="7">
    <location>
        <begin position="59"/>
        <end position="122"/>
    </location>
</feature>
<sequence>MNRHGHLNSISSSSSSQQTADDSGYVGSPTPPNHTHQQQQPQNTDYGNNTENMIIMQKSHQFNENDDDDEFAYFLTPIICQFCWDFITVTSTVKSNKKIGVKCEDCQKCFHTSCLRAYRNIPAYTKSSTKSKFMKTHRLSGGNNEQELIVRTPDINSIENCSFYSTENNYVCLNKFSPPEEWSPRVVSEWLVANNFYDIVHYLENVDGAQLLNLDEPTIKAFGLVDAFAVASLQAAVAELKRPSASDDYYDHLSYGSTTHDHSFIQMTFSTITNCDQCKKVLNGLYHQGLICRGCGMISHKHCVVLGLPQCTHTAQTGSRLHYMHSKATGTLLTLSYEPTSTDHAPPIFTALIFNLEARIAGEMGNFAQLFNPMYQSQTNLLPVLTEMYNMNPGQSLTNQLQTQPLALITQSIRTYLRELPEPLIPTDLYQDFIQVGKGQIDSDARLMMSKLINNHLNIHHSRTVQFFGMHLARIVRIVQEFSHNNPGIQIDPEAILSTFYAGVFLRPSYNNILQILDNGKIHVRLVSLLIELYYKYPQTRTPHQQKQPHNKTDINKDLVEYEWYWEGCNREEVLEKLFDSQDGSFLVRDASTKAFGEYTLTVRHAQTTRLLRISYKNGKYGLYEPFTFNSVTELISYYSQHSLAEYNNSVDVKLLYPVSKYDKSEEDEDKDKLLLLLGEVSRDFLLKSRYLELQSQMYSQTSDEIKFKKQASDAFDSAIQFFQEQIQVHKSVQSQTTDQIELKELEDNFGYLKRKMTTMEESREQLQQSLQLQSAYARLVEQEIITLKPQLAHLRKQRSRIVKRLEHLRADNIESALSPSAMVDIWDEKLWYSQDASRQEAQSLLKGKPEGTFLVRKSSKGELALSLIVNGGVVGHCIIYESTVGFGFTSQTTYFPSPKSLILYYSAHSLAEFNPHLVTCLKYPAFM</sequence>
<keyword evidence="9" id="KW-0808">Transferase</keyword>
<dbReference type="InterPro" id="IPR032498">
    <property type="entry name" value="PI3K_P85_iSH2"/>
</dbReference>
<keyword evidence="2" id="KW-0862">Zinc</keyword>
<organism evidence="9 10">
    <name type="scientific">Folsomia candida</name>
    <name type="common">Springtail</name>
    <dbReference type="NCBI Taxonomy" id="158441"/>
    <lineage>
        <taxon>Eukaryota</taxon>
        <taxon>Metazoa</taxon>
        <taxon>Ecdysozoa</taxon>
        <taxon>Arthropoda</taxon>
        <taxon>Hexapoda</taxon>
        <taxon>Collembola</taxon>
        <taxon>Entomobryomorpha</taxon>
        <taxon>Isotomoidea</taxon>
        <taxon>Isotomidae</taxon>
        <taxon>Proisotominae</taxon>
        <taxon>Folsomia</taxon>
    </lineage>
</organism>
<dbReference type="SUPFAM" id="SSF57889">
    <property type="entry name" value="Cysteine-rich domain"/>
    <property type="match status" value="2"/>
</dbReference>
<dbReference type="SUPFAM" id="SSF47769">
    <property type="entry name" value="SAM/Pointed domain"/>
    <property type="match status" value="1"/>
</dbReference>
<dbReference type="Gene3D" id="3.30.505.10">
    <property type="entry name" value="SH2 domain"/>
    <property type="match status" value="2"/>
</dbReference>
<protein>
    <submittedName>
        <fullName evidence="9">Phosphatidylinositol 3-kinase regulatory subunit alpha</fullName>
    </submittedName>
</protein>
<dbReference type="EMBL" id="LNIX01000002">
    <property type="protein sequence ID" value="OXA60815.1"/>
    <property type="molecule type" value="Genomic_DNA"/>
</dbReference>
<dbReference type="SUPFAM" id="SSF55550">
    <property type="entry name" value="SH2 domain"/>
    <property type="match status" value="2"/>
</dbReference>
<dbReference type="Pfam" id="PF00130">
    <property type="entry name" value="C1_1"/>
    <property type="match status" value="1"/>
</dbReference>
<evidence type="ECO:0000259" key="7">
    <source>
        <dbReference type="PROSITE" id="PS50081"/>
    </source>
</evidence>
<feature type="domain" description="SH2" evidence="6">
    <location>
        <begin position="564"/>
        <end position="659"/>
    </location>
</feature>
<dbReference type="PROSITE" id="PS50238">
    <property type="entry name" value="RHOGAP"/>
    <property type="match status" value="1"/>
</dbReference>
<evidence type="ECO:0000256" key="4">
    <source>
        <dbReference type="PROSITE-ProRule" id="PRU00191"/>
    </source>
</evidence>
<feature type="domain" description="Rho-GAP" evidence="8">
    <location>
        <begin position="331"/>
        <end position="538"/>
    </location>
</feature>
<feature type="domain" description="SH2" evidence="6">
    <location>
        <begin position="832"/>
        <end position="926"/>
    </location>
</feature>
<dbReference type="PRINTS" id="PR00401">
    <property type="entry name" value="SH2DOMAIN"/>
</dbReference>
<dbReference type="GO" id="GO:0005942">
    <property type="term" value="C:phosphatidylinositol 3-kinase complex"/>
    <property type="evidence" value="ECO:0007669"/>
    <property type="project" value="TreeGrafter"/>
</dbReference>
<dbReference type="OMA" id="EMIDVQV"/>
<dbReference type="InterPro" id="IPR013761">
    <property type="entry name" value="SAM/pointed_sf"/>
</dbReference>
<dbReference type="PANTHER" id="PTHR10155">
    <property type="entry name" value="PHOSPHATIDYLINOSITOL 3-KINASE REGULATORY SUBUNIT"/>
    <property type="match status" value="1"/>
</dbReference>
<dbReference type="CDD" id="cd20830">
    <property type="entry name" value="C1_PIK3R-like_rpt2"/>
    <property type="match status" value="1"/>
</dbReference>
<dbReference type="SUPFAM" id="SSF48350">
    <property type="entry name" value="GTPase activation domain, GAP"/>
    <property type="match status" value="1"/>
</dbReference>
<dbReference type="PROSITE" id="PS00479">
    <property type="entry name" value="ZF_DAG_PE_1"/>
    <property type="match status" value="1"/>
</dbReference>
<dbReference type="PANTHER" id="PTHR10155:SF10">
    <property type="entry name" value="PI3K21B, ISOFORM B"/>
    <property type="match status" value="1"/>
</dbReference>
<keyword evidence="3 4" id="KW-0727">SH2 domain</keyword>
<dbReference type="PROSITE" id="PS50081">
    <property type="entry name" value="ZF_DAG_PE_2"/>
    <property type="match status" value="2"/>
</dbReference>
<dbReference type="GO" id="GO:0016301">
    <property type="term" value="F:kinase activity"/>
    <property type="evidence" value="ECO:0007669"/>
    <property type="project" value="UniProtKB-KW"/>
</dbReference>
<accession>A0A226ET71</accession>
<dbReference type="Pfam" id="PF16454">
    <property type="entry name" value="PI3K_P85_iSH2"/>
    <property type="match status" value="1"/>
</dbReference>
<evidence type="ECO:0000256" key="3">
    <source>
        <dbReference type="ARBA" id="ARBA00022999"/>
    </source>
</evidence>
<dbReference type="PRINTS" id="PR00678">
    <property type="entry name" value="PI3KINASEP85"/>
</dbReference>
<dbReference type="Proteomes" id="UP000198287">
    <property type="component" value="Unassembled WGS sequence"/>
</dbReference>
<feature type="compositionally biased region" description="Low complexity" evidence="5">
    <location>
        <begin position="33"/>
        <end position="44"/>
    </location>
</feature>
<dbReference type="InterPro" id="IPR046349">
    <property type="entry name" value="C1-like_sf"/>
</dbReference>
<evidence type="ECO:0000256" key="2">
    <source>
        <dbReference type="ARBA" id="ARBA00022833"/>
    </source>
</evidence>
<reference evidence="9 10" key="1">
    <citation type="submission" date="2015-12" db="EMBL/GenBank/DDBJ databases">
        <title>The genome of Folsomia candida.</title>
        <authorList>
            <person name="Faddeeva A."/>
            <person name="Derks M.F."/>
            <person name="Anvar Y."/>
            <person name="Smit S."/>
            <person name="Van Straalen N."/>
            <person name="Roelofs D."/>
        </authorList>
    </citation>
    <scope>NUCLEOTIDE SEQUENCE [LARGE SCALE GENOMIC DNA]</scope>
    <source>
        <strain evidence="9 10">VU population</strain>
        <tissue evidence="9">Whole body</tissue>
    </source>
</reference>
<dbReference type="Pfam" id="PF00017">
    <property type="entry name" value="SH2"/>
    <property type="match status" value="2"/>
</dbReference>
<evidence type="ECO:0000259" key="8">
    <source>
        <dbReference type="PROSITE" id="PS50238"/>
    </source>
</evidence>
<dbReference type="InterPro" id="IPR036860">
    <property type="entry name" value="SH2_dom_sf"/>
</dbReference>
<proteinExistence type="predicted"/>
<dbReference type="Pfam" id="PF00620">
    <property type="entry name" value="RhoGAP"/>
    <property type="match status" value="1"/>
</dbReference>
<evidence type="ECO:0000259" key="6">
    <source>
        <dbReference type="PROSITE" id="PS50001"/>
    </source>
</evidence>
<evidence type="ECO:0000313" key="9">
    <source>
        <dbReference type="EMBL" id="OXA60815.1"/>
    </source>
</evidence>
<dbReference type="GO" id="GO:0046935">
    <property type="term" value="F:1-phosphatidylinositol-3-kinase regulator activity"/>
    <property type="evidence" value="ECO:0007669"/>
    <property type="project" value="TreeGrafter"/>
</dbReference>
<dbReference type="Gene3D" id="3.30.60.20">
    <property type="match status" value="2"/>
</dbReference>
<keyword evidence="9" id="KW-0418">Kinase</keyword>
<dbReference type="PROSITE" id="PS50001">
    <property type="entry name" value="SH2"/>
    <property type="match status" value="2"/>
</dbReference>
<dbReference type="GO" id="GO:0046872">
    <property type="term" value="F:metal ion binding"/>
    <property type="evidence" value="ECO:0007669"/>
    <property type="project" value="UniProtKB-KW"/>
</dbReference>
<dbReference type="GO" id="GO:0046854">
    <property type="term" value="P:phosphatidylinositol phosphate biosynthetic process"/>
    <property type="evidence" value="ECO:0007669"/>
    <property type="project" value="TreeGrafter"/>
</dbReference>
<evidence type="ECO:0000313" key="10">
    <source>
        <dbReference type="Proteomes" id="UP000198287"/>
    </source>
</evidence>
<keyword evidence="10" id="KW-1185">Reference proteome</keyword>
<dbReference type="SMART" id="SM00324">
    <property type="entry name" value="RhoGAP"/>
    <property type="match status" value="1"/>
</dbReference>
<dbReference type="SMART" id="SM00252">
    <property type="entry name" value="SH2"/>
    <property type="match status" value="2"/>
</dbReference>
<dbReference type="Gene3D" id="1.10.555.10">
    <property type="entry name" value="Rho GTPase activation protein"/>
    <property type="match status" value="1"/>
</dbReference>
<feature type="domain" description="Phorbol-ester/DAG-type" evidence="7">
    <location>
        <begin position="261"/>
        <end position="311"/>
    </location>
</feature>
<dbReference type="OrthoDB" id="3175255at2759"/>
<dbReference type="SMART" id="SM00109">
    <property type="entry name" value="C1"/>
    <property type="match status" value="1"/>
</dbReference>
<dbReference type="AlphaFoldDB" id="A0A226ET71"/>
<dbReference type="GO" id="GO:0007165">
    <property type="term" value="P:signal transduction"/>
    <property type="evidence" value="ECO:0007669"/>
    <property type="project" value="InterPro"/>
</dbReference>
<dbReference type="InterPro" id="IPR000980">
    <property type="entry name" value="SH2"/>
</dbReference>
<evidence type="ECO:0000256" key="1">
    <source>
        <dbReference type="ARBA" id="ARBA00022723"/>
    </source>
</evidence>
<keyword evidence="1" id="KW-0479">Metal-binding</keyword>
<gene>
    <name evidence="9" type="ORF">Fcan01_04447</name>
</gene>
<evidence type="ECO:0000256" key="5">
    <source>
        <dbReference type="SAM" id="MobiDB-lite"/>
    </source>
</evidence>
<feature type="region of interest" description="Disordered" evidence="5">
    <location>
        <begin position="1"/>
        <end position="49"/>
    </location>
</feature>
<dbReference type="STRING" id="158441.A0A226ET71"/>
<dbReference type="InterPro" id="IPR000198">
    <property type="entry name" value="RhoGAP_dom"/>
</dbReference>
<dbReference type="Gene3D" id="1.10.150.50">
    <property type="entry name" value="Transcription Factor, Ets-1"/>
    <property type="match status" value="1"/>
</dbReference>
<name>A0A226ET71_FOLCA</name>